<dbReference type="CDD" id="cd16894">
    <property type="entry name" value="MltD-like"/>
    <property type="match status" value="1"/>
</dbReference>
<dbReference type="Pfam" id="PF01464">
    <property type="entry name" value="SLT"/>
    <property type="match status" value="1"/>
</dbReference>
<feature type="domain" description="LysM" evidence="3">
    <location>
        <begin position="318"/>
        <end position="362"/>
    </location>
</feature>
<evidence type="ECO:0000256" key="1">
    <source>
        <dbReference type="ARBA" id="ARBA00007734"/>
    </source>
</evidence>
<dbReference type="GO" id="GO:0000270">
    <property type="term" value="P:peptidoglycan metabolic process"/>
    <property type="evidence" value="ECO:0007669"/>
    <property type="project" value="InterPro"/>
</dbReference>
<feature type="chain" id="PRO_5044304692" evidence="2">
    <location>
        <begin position="20"/>
        <end position="466"/>
    </location>
</feature>
<dbReference type="PROSITE" id="PS51782">
    <property type="entry name" value="LYSM"/>
    <property type="match status" value="2"/>
</dbReference>
<dbReference type="InterPro" id="IPR000189">
    <property type="entry name" value="Transglyc_AS"/>
</dbReference>
<dbReference type="InterPro" id="IPR018392">
    <property type="entry name" value="LysM"/>
</dbReference>
<evidence type="ECO:0000259" key="3">
    <source>
        <dbReference type="PROSITE" id="PS51782"/>
    </source>
</evidence>
<dbReference type="Pfam" id="PF01476">
    <property type="entry name" value="LysM"/>
    <property type="match status" value="2"/>
</dbReference>
<comment type="similarity">
    <text evidence="1">Belongs to the transglycosylase Slt family.</text>
</comment>
<dbReference type="RefSeq" id="WP_368643495.1">
    <property type="nucleotide sequence ID" value="NZ_CP158252.1"/>
</dbReference>
<evidence type="ECO:0000313" key="4">
    <source>
        <dbReference type="EMBL" id="XDJ42102.1"/>
    </source>
</evidence>
<reference evidence="4" key="1">
    <citation type="submission" date="2024-05" db="EMBL/GenBank/DDBJ databases">
        <authorList>
            <person name="Luo Y.-C."/>
            <person name="Nicholds J."/>
            <person name="Mortimer T."/>
            <person name="Maboni G."/>
        </authorList>
    </citation>
    <scope>NUCLEOTIDE SEQUENCE</scope>
    <source>
        <strain evidence="4">153920</strain>
    </source>
</reference>
<protein>
    <submittedName>
        <fullName evidence="4">Transglycosylase SLT domain-containing protein</fullName>
    </submittedName>
</protein>
<dbReference type="CDD" id="cd00118">
    <property type="entry name" value="LysM"/>
    <property type="match status" value="1"/>
</dbReference>
<dbReference type="Gene3D" id="3.10.350.10">
    <property type="entry name" value="LysM domain"/>
    <property type="match status" value="2"/>
</dbReference>
<proteinExistence type="inferred from homology"/>
<dbReference type="SUPFAM" id="SSF53955">
    <property type="entry name" value="Lysozyme-like"/>
    <property type="match status" value="1"/>
</dbReference>
<gene>
    <name evidence="4" type="ORF">ABRY99_00560</name>
</gene>
<accession>A0AB39CIZ1</accession>
<dbReference type="AlphaFoldDB" id="A0AB39CIZ1"/>
<organism evidence="4">
    <name type="scientific">Castellaniella ginsengisoli</name>
    <dbReference type="NCBI Taxonomy" id="546114"/>
    <lineage>
        <taxon>Bacteria</taxon>
        <taxon>Pseudomonadati</taxon>
        <taxon>Pseudomonadota</taxon>
        <taxon>Betaproteobacteria</taxon>
        <taxon>Burkholderiales</taxon>
        <taxon>Alcaligenaceae</taxon>
        <taxon>Castellaniella</taxon>
    </lineage>
</organism>
<dbReference type="GO" id="GO:0008932">
    <property type="term" value="F:lytic endotransglycosylase activity"/>
    <property type="evidence" value="ECO:0007669"/>
    <property type="project" value="TreeGrafter"/>
</dbReference>
<dbReference type="PROSITE" id="PS51257">
    <property type="entry name" value="PROKAR_LIPOPROTEIN"/>
    <property type="match status" value="1"/>
</dbReference>
<dbReference type="SMART" id="SM00257">
    <property type="entry name" value="LysM"/>
    <property type="match status" value="2"/>
</dbReference>
<keyword evidence="2" id="KW-0732">Signal</keyword>
<evidence type="ECO:0000256" key="2">
    <source>
        <dbReference type="SAM" id="SignalP"/>
    </source>
</evidence>
<dbReference type="SUPFAM" id="SSF54106">
    <property type="entry name" value="LysM domain"/>
    <property type="match status" value="1"/>
</dbReference>
<dbReference type="InterPro" id="IPR008258">
    <property type="entry name" value="Transglycosylase_SLT_dom_1"/>
</dbReference>
<dbReference type="PROSITE" id="PS00922">
    <property type="entry name" value="TRANSGLYCOSYLASE"/>
    <property type="match status" value="1"/>
</dbReference>
<dbReference type="PANTHER" id="PTHR33734:SF22">
    <property type="entry name" value="MEMBRANE-BOUND LYTIC MUREIN TRANSGLYCOSYLASE D"/>
    <property type="match status" value="1"/>
</dbReference>
<dbReference type="InterPro" id="IPR036779">
    <property type="entry name" value="LysM_dom_sf"/>
</dbReference>
<dbReference type="GO" id="GO:0016020">
    <property type="term" value="C:membrane"/>
    <property type="evidence" value="ECO:0007669"/>
    <property type="project" value="InterPro"/>
</dbReference>
<sequence>MNILRLLLPLILVALAGCAANQTTEQRQAYVAEDTSRTVDLTHPPRDMWDRIRRGFAIPNLRNERVDYWTDYYASHPQSVLLMSQRAGKYLYYIVDELNRRGMPTELALLPFVESAYNPNALSRSKASGLWQFIPSTGLHYKLEQNWWRDQRRDPVASTQAALDYLSYLYDFQGDWYLALASYNWGEGAVKRAIGRAAEAGQPTGYTALEMPEETRNYVPKLQAIKNIIARPEKFGITLPNVSNTPYFTTVRKSRDMDIAVAAALAEMPLEDFQALNPSYNRPVILASHQAALHLPLDKVGVFNENLKAYTGRLTSWQVVHPKKGQSLAAIAKAHGITLDQLRQANKLSAKQTRATVATLLIPARESQAGGLMLASYPASATDPAPQAAAAGRTGAPPRIATRLNATDLRPKPSIRTHTIRRGDTLYSLARRYNTSVDALRKLNNLKGSSLSTGQRLRVPGTDVQG</sequence>
<dbReference type="PANTHER" id="PTHR33734">
    <property type="entry name" value="LYSM DOMAIN-CONTAINING GPI-ANCHORED PROTEIN 2"/>
    <property type="match status" value="1"/>
</dbReference>
<dbReference type="Gene3D" id="1.10.530.10">
    <property type="match status" value="1"/>
</dbReference>
<feature type="signal peptide" evidence="2">
    <location>
        <begin position="1"/>
        <end position="19"/>
    </location>
</feature>
<name>A0AB39CIZ1_9BURK</name>
<dbReference type="EMBL" id="CP158252">
    <property type="protein sequence ID" value="XDJ42102.1"/>
    <property type="molecule type" value="Genomic_DNA"/>
</dbReference>
<feature type="domain" description="LysM" evidence="3">
    <location>
        <begin position="416"/>
        <end position="459"/>
    </location>
</feature>
<dbReference type="InterPro" id="IPR023346">
    <property type="entry name" value="Lysozyme-like_dom_sf"/>
</dbReference>